<gene>
    <name evidence="5" type="ORF">CRYO30217_00063</name>
</gene>
<dbReference type="InterPro" id="IPR016032">
    <property type="entry name" value="Sig_transdc_resp-reg_C-effctor"/>
</dbReference>
<dbReference type="GO" id="GO:0006355">
    <property type="term" value="P:regulation of DNA-templated transcription"/>
    <property type="evidence" value="ECO:0007669"/>
    <property type="project" value="InterPro"/>
</dbReference>
<dbReference type="InterPro" id="IPR000792">
    <property type="entry name" value="Tscrpt_reg_LuxR_C"/>
</dbReference>
<protein>
    <recommendedName>
        <fullName evidence="4">HTH luxR-type domain-containing protein</fullName>
    </recommendedName>
</protein>
<dbReference type="SUPFAM" id="SSF46894">
    <property type="entry name" value="C-terminal effector domain of the bipartite response regulators"/>
    <property type="match status" value="1"/>
</dbReference>
<evidence type="ECO:0000313" key="5">
    <source>
        <dbReference type="EMBL" id="CAG5076318.1"/>
    </source>
</evidence>
<evidence type="ECO:0000259" key="4">
    <source>
        <dbReference type="PROSITE" id="PS50043"/>
    </source>
</evidence>
<dbReference type="KEGG" id="ptan:CRYO30217_00063"/>
<dbReference type="PROSITE" id="PS50043">
    <property type="entry name" value="HTH_LUXR_2"/>
    <property type="match status" value="1"/>
</dbReference>
<accession>A0A916NEX4</accession>
<dbReference type="EMBL" id="OU015584">
    <property type="protein sequence ID" value="CAG5076318.1"/>
    <property type="molecule type" value="Genomic_DNA"/>
</dbReference>
<dbReference type="CDD" id="cd06170">
    <property type="entry name" value="LuxR_C_like"/>
    <property type="match status" value="1"/>
</dbReference>
<sequence>MNLTKREKTVSDMMLKGKSNAEISNELCISVNTVKTHVARVLKKENVKNRIQLITKQVNKNSK</sequence>
<feature type="domain" description="HTH luxR-type" evidence="4">
    <location>
        <begin position="1"/>
        <end position="61"/>
    </location>
</feature>
<dbReference type="PANTHER" id="PTHR44688:SF16">
    <property type="entry name" value="DNA-BINDING TRANSCRIPTIONAL ACTIVATOR DEVR_DOSR"/>
    <property type="match status" value="1"/>
</dbReference>
<keyword evidence="3" id="KW-0804">Transcription</keyword>
<keyword evidence="1" id="KW-0805">Transcription regulation</keyword>
<dbReference type="PROSITE" id="PS00622">
    <property type="entry name" value="HTH_LUXR_1"/>
    <property type="match status" value="1"/>
</dbReference>
<evidence type="ECO:0000313" key="6">
    <source>
        <dbReference type="Proteomes" id="UP000683507"/>
    </source>
</evidence>
<evidence type="ECO:0000256" key="2">
    <source>
        <dbReference type="ARBA" id="ARBA00023125"/>
    </source>
</evidence>
<dbReference type="GO" id="GO:0003677">
    <property type="term" value="F:DNA binding"/>
    <property type="evidence" value="ECO:0007669"/>
    <property type="project" value="UniProtKB-KW"/>
</dbReference>
<dbReference type="AlphaFoldDB" id="A0A916NEX4"/>
<dbReference type="RefSeq" id="WP_375140160.1">
    <property type="nucleotide sequence ID" value="NZ_OU015584.1"/>
</dbReference>
<organism evidence="5 6">
    <name type="scientific">Parvicella tangerina</name>
    <dbReference type="NCBI Taxonomy" id="2829795"/>
    <lineage>
        <taxon>Bacteria</taxon>
        <taxon>Pseudomonadati</taxon>
        <taxon>Bacteroidota</taxon>
        <taxon>Flavobacteriia</taxon>
        <taxon>Flavobacteriales</taxon>
        <taxon>Parvicellaceae</taxon>
        <taxon>Parvicella</taxon>
    </lineage>
</organism>
<dbReference type="PRINTS" id="PR00038">
    <property type="entry name" value="HTHLUXR"/>
</dbReference>
<dbReference type="Proteomes" id="UP000683507">
    <property type="component" value="Chromosome"/>
</dbReference>
<evidence type="ECO:0000256" key="1">
    <source>
        <dbReference type="ARBA" id="ARBA00023015"/>
    </source>
</evidence>
<evidence type="ECO:0000256" key="3">
    <source>
        <dbReference type="ARBA" id="ARBA00023163"/>
    </source>
</evidence>
<keyword evidence="6" id="KW-1185">Reference proteome</keyword>
<dbReference type="PANTHER" id="PTHR44688">
    <property type="entry name" value="DNA-BINDING TRANSCRIPTIONAL ACTIVATOR DEVR_DOSR"/>
    <property type="match status" value="1"/>
</dbReference>
<keyword evidence="2" id="KW-0238">DNA-binding</keyword>
<proteinExistence type="predicted"/>
<dbReference type="Pfam" id="PF00196">
    <property type="entry name" value="GerE"/>
    <property type="match status" value="1"/>
</dbReference>
<name>A0A916NEX4_9FLAO</name>
<dbReference type="SMART" id="SM00421">
    <property type="entry name" value="HTH_LUXR"/>
    <property type="match status" value="1"/>
</dbReference>
<dbReference type="InterPro" id="IPR036388">
    <property type="entry name" value="WH-like_DNA-bd_sf"/>
</dbReference>
<dbReference type="Gene3D" id="1.10.10.10">
    <property type="entry name" value="Winged helix-like DNA-binding domain superfamily/Winged helix DNA-binding domain"/>
    <property type="match status" value="1"/>
</dbReference>
<reference evidence="5" key="1">
    <citation type="submission" date="2021-04" db="EMBL/GenBank/DDBJ databases">
        <authorList>
            <person name="Rodrigo-Torres L."/>
            <person name="Arahal R. D."/>
            <person name="Lucena T."/>
        </authorList>
    </citation>
    <scope>NUCLEOTIDE SEQUENCE</scope>
    <source>
        <strain evidence="5">AS29M-1</strain>
    </source>
</reference>